<accession>A0AAV4Q578</accession>
<name>A0AAV4Q578_CAEEX</name>
<evidence type="ECO:0000313" key="1">
    <source>
        <dbReference type="EMBL" id="GIY03636.1"/>
    </source>
</evidence>
<keyword evidence="2" id="KW-1185">Reference proteome</keyword>
<protein>
    <submittedName>
        <fullName evidence="1">Uncharacterized protein</fullName>
    </submittedName>
</protein>
<dbReference type="EMBL" id="BPLR01005605">
    <property type="protein sequence ID" value="GIY03636.1"/>
    <property type="molecule type" value="Genomic_DNA"/>
</dbReference>
<gene>
    <name evidence="1" type="ORF">CEXT_144931</name>
</gene>
<sequence length="94" mass="10780">MRVSIGWKKAGQGCEGDRIPALNNRLPRQLRLSMARIRDLQHRSKHGLQLETSALFTILGEVLLHGDLFHKTLHLIMQGASSQLLFIRKEKKRN</sequence>
<evidence type="ECO:0000313" key="2">
    <source>
        <dbReference type="Proteomes" id="UP001054945"/>
    </source>
</evidence>
<dbReference type="AlphaFoldDB" id="A0AAV4Q578"/>
<dbReference type="Proteomes" id="UP001054945">
    <property type="component" value="Unassembled WGS sequence"/>
</dbReference>
<organism evidence="1 2">
    <name type="scientific">Caerostris extrusa</name>
    <name type="common">Bark spider</name>
    <name type="synonym">Caerostris bankana</name>
    <dbReference type="NCBI Taxonomy" id="172846"/>
    <lineage>
        <taxon>Eukaryota</taxon>
        <taxon>Metazoa</taxon>
        <taxon>Ecdysozoa</taxon>
        <taxon>Arthropoda</taxon>
        <taxon>Chelicerata</taxon>
        <taxon>Arachnida</taxon>
        <taxon>Araneae</taxon>
        <taxon>Araneomorphae</taxon>
        <taxon>Entelegynae</taxon>
        <taxon>Araneoidea</taxon>
        <taxon>Araneidae</taxon>
        <taxon>Caerostris</taxon>
    </lineage>
</organism>
<proteinExistence type="predicted"/>
<reference evidence="1 2" key="1">
    <citation type="submission" date="2021-06" db="EMBL/GenBank/DDBJ databases">
        <title>Caerostris extrusa draft genome.</title>
        <authorList>
            <person name="Kono N."/>
            <person name="Arakawa K."/>
        </authorList>
    </citation>
    <scope>NUCLEOTIDE SEQUENCE [LARGE SCALE GENOMIC DNA]</scope>
</reference>
<comment type="caution">
    <text evidence="1">The sequence shown here is derived from an EMBL/GenBank/DDBJ whole genome shotgun (WGS) entry which is preliminary data.</text>
</comment>